<organism evidence="2 3">
    <name type="scientific">Candidatus Kaiserbacteria bacterium CG10_big_fil_rev_8_21_14_0_10_44_10</name>
    <dbReference type="NCBI Taxonomy" id="1974606"/>
    <lineage>
        <taxon>Bacteria</taxon>
        <taxon>Candidatus Kaiseribacteriota</taxon>
    </lineage>
</organism>
<evidence type="ECO:0000256" key="1">
    <source>
        <dbReference type="SAM" id="Phobius"/>
    </source>
</evidence>
<comment type="caution">
    <text evidence="2">The sequence shown here is derived from an EMBL/GenBank/DDBJ whole genome shotgun (WGS) entry which is preliminary data.</text>
</comment>
<feature type="transmembrane region" description="Helical" evidence="1">
    <location>
        <begin position="34"/>
        <end position="55"/>
    </location>
</feature>
<dbReference type="AlphaFoldDB" id="A0A2H0UIB8"/>
<protein>
    <submittedName>
        <fullName evidence="2">Uncharacterized protein</fullName>
    </submittedName>
</protein>
<proteinExistence type="predicted"/>
<name>A0A2H0UIB8_9BACT</name>
<dbReference type="EMBL" id="PFBG01000005">
    <property type="protein sequence ID" value="PIR86158.1"/>
    <property type="molecule type" value="Genomic_DNA"/>
</dbReference>
<keyword evidence="1" id="KW-0812">Transmembrane</keyword>
<sequence length="72" mass="8083">MYRAGANQRGRQMKKKYGFDDESKHCATKRPVNMTLVALTAGACLFIAIIALAVATNRFPTFNHLLFTYSKI</sequence>
<keyword evidence="1" id="KW-0472">Membrane</keyword>
<gene>
    <name evidence="2" type="ORF">COU14_00395</name>
</gene>
<keyword evidence="1" id="KW-1133">Transmembrane helix</keyword>
<dbReference type="Proteomes" id="UP000229612">
    <property type="component" value="Unassembled WGS sequence"/>
</dbReference>
<accession>A0A2H0UIB8</accession>
<evidence type="ECO:0000313" key="3">
    <source>
        <dbReference type="Proteomes" id="UP000229612"/>
    </source>
</evidence>
<evidence type="ECO:0000313" key="2">
    <source>
        <dbReference type="EMBL" id="PIR86158.1"/>
    </source>
</evidence>
<reference evidence="3" key="1">
    <citation type="submission" date="2017-09" db="EMBL/GenBank/DDBJ databases">
        <title>Depth-based differentiation of microbial function through sediment-hosted aquifers and enrichment of novel symbionts in the deep terrestrial subsurface.</title>
        <authorList>
            <person name="Probst A.J."/>
            <person name="Ladd B."/>
            <person name="Jarett J.K."/>
            <person name="Geller-Mcgrath D.E."/>
            <person name="Sieber C.M.K."/>
            <person name="Emerson J.B."/>
            <person name="Anantharaman K."/>
            <person name="Thomas B.C."/>
            <person name="Malmstrom R."/>
            <person name="Stieglmeier M."/>
            <person name="Klingl A."/>
            <person name="Woyke T."/>
            <person name="Ryan C.M."/>
            <person name="Banfield J.F."/>
        </authorList>
    </citation>
    <scope>NUCLEOTIDE SEQUENCE [LARGE SCALE GENOMIC DNA]</scope>
</reference>